<keyword evidence="3" id="KW-1185">Reference proteome</keyword>
<keyword evidence="1" id="KW-1133">Transmembrane helix</keyword>
<proteinExistence type="predicted"/>
<feature type="transmembrane region" description="Helical" evidence="1">
    <location>
        <begin position="72"/>
        <end position="90"/>
    </location>
</feature>
<dbReference type="EMBL" id="VLLL01000006">
    <property type="protein sequence ID" value="TWJ11564.1"/>
    <property type="molecule type" value="Genomic_DNA"/>
</dbReference>
<dbReference type="Proteomes" id="UP000321617">
    <property type="component" value="Unassembled WGS sequence"/>
</dbReference>
<organism evidence="2 3">
    <name type="scientific">Stackebrandtia albiflava</name>
    <dbReference type="NCBI Taxonomy" id="406432"/>
    <lineage>
        <taxon>Bacteria</taxon>
        <taxon>Bacillati</taxon>
        <taxon>Actinomycetota</taxon>
        <taxon>Actinomycetes</taxon>
        <taxon>Glycomycetales</taxon>
        <taxon>Glycomycetaceae</taxon>
        <taxon>Stackebrandtia</taxon>
    </lineage>
</organism>
<dbReference type="RefSeq" id="WP_147137835.1">
    <property type="nucleotide sequence ID" value="NZ_BAABIJ010000002.1"/>
</dbReference>
<keyword evidence="1" id="KW-0472">Membrane</keyword>
<gene>
    <name evidence="2" type="ORF">LX16_2289</name>
</gene>
<protein>
    <submittedName>
        <fullName evidence="2">Uncharacterized protein</fullName>
    </submittedName>
</protein>
<accession>A0A562V121</accession>
<reference evidence="2 3" key="1">
    <citation type="journal article" date="2013" name="Stand. Genomic Sci.">
        <title>Genomic Encyclopedia of Type Strains, Phase I: The one thousand microbial genomes (KMG-I) project.</title>
        <authorList>
            <person name="Kyrpides N.C."/>
            <person name="Woyke T."/>
            <person name="Eisen J.A."/>
            <person name="Garrity G."/>
            <person name="Lilburn T.G."/>
            <person name="Beck B.J."/>
            <person name="Whitman W.B."/>
            <person name="Hugenholtz P."/>
            <person name="Klenk H.P."/>
        </authorList>
    </citation>
    <scope>NUCLEOTIDE SEQUENCE [LARGE SCALE GENOMIC DNA]</scope>
    <source>
        <strain evidence="2 3">DSM 45044</strain>
    </source>
</reference>
<comment type="caution">
    <text evidence="2">The sequence shown here is derived from an EMBL/GenBank/DDBJ whole genome shotgun (WGS) entry which is preliminary data.</text>
</comment>
<name>A0A562V121_9ACTN</name>
<dbReference type="AlphaFoldDB" id="A0A562V121"/>
<evidence type="ECO:0000313" key="3">
    <source>
        <dbReference type="Proteomes" id="UP000321617"/>
    </source>
</evidence>
<evidence type="ECO:0000313" key="2">
    <source>
        <dbReference type="EMBL" id="TWJ11564.1"/>
    </source>
</evidence>
<feature type="transmembrane region" description="Helical" evidence="1">
    <location>
        <begin position="39"/>
        <end position="65"/>
    </location>
</feature>
<keyword evidence="1" id="KW-0812">Transmembrane</keyword>
<feature type="transmembrane region" description="Helical" evidence="1">
    <location>
        <begin position="110"/>
        <end position="129"/>
    </location>
</feature>
<sequence>MSGAVVAAGVAAFVVGLLQLVNAVRAAMFFIEFGDTALILQGVGIAVFTAIVGLTALTGGALVLAGKEFGRVAATVGAGAALLDSAFSFLSLFGDFTHFHPDMMGSVLPMLAYTGGVVASLVVVIALAGRGASDWLHHKNAKPELG</sequence>
<evidence type="ECO:0000256" key="1">
    <source>
        <dbReference type="SAM" id="Phobius"/>
    </source>
</evidence>